<evidence type="ECO:0000313" key="1">
    <source>
        <dbReference type="EMBL" id="KAG7498725.1"/>
    </source>
</evidence>
<evidence type="ECO:0000313" key="2">
    <source>
        <dbReference type="Proteomes" id="UP000693946"/>
    </source>
</evidence>
<reference evidence="1 2" key="1">
    <citation type="journal article" date="2021" name="Sci. Rep.">
        <title>Chromosome anchoring in Senegalese sole (Solea senegalensis) reveals sex-associated markers and genome rearrangements in flatfish.</title>
        <authorList>
            <person name="Guerrero-Cozar I."/>
            <person name="Gomez-Garrido J."/>
            <person name="Berbel C."/>
            <person name="Martinez-Blanch J.F."/>
            <person name="Alioto T."/>
            <person name="Claros M.G."/>
            <person name="Gagnaire P.A."/>
            <person name="Manchado M."/>
        </authorList>
    </citation>
    <scope>NUCLEOTIDE SEQUENCE [LARGE SCALE GENOMIC DNA]</scope>
    <source>
        <strain evidence="1">Sse05_10M</strain>
    </source>
</reference>
<comment type="caution">
    <text evidence="1">The sequence shown here is derived from an EMBL/GenBank/DDBJ whole genome shotgun (WGS) entry which is preliminary data.</text>
</comment>
<accession>A0AAV6R0L3</accession>
<dbReference type="Proteomes" id="UP000693946">
    <property type="component" value="Linkage Group LG21"/>
</dbReference>
<keyword evidence="2" id="KW-1185">Reference proteome</keyword>
<name>A0AAV6R0L3_SOLSE</name>
<organism evidence="1 2">
    <name type="scientific">Solea senegalensis</name>
    <name type="common">Senegalese sole</name>
    <dbReference type="NCBI Taxonomy" id="28829"/>
    <lineage>
        <taxon>Eukaryota</taxon>
        <taxon>Metazoa</taxon>
        <taxon>Chordata</taxon>
        <taxon>Craniata</taxon>
        <taxon>Vertebrata</taxon>
        <taxon>Euteleostomi</taxon>
        <taxon>Actinopterygii</taxon>
        <taxon>Neopterygii</taxon>
        <taxon>Teleostei</taxon>
        <taxon>Neoteleostei</taxon>
        <taxon>Acanthomorphata</taxon>
        <taxon>Carangaria</taxon>
        <taxon>Pleuronectiformes</taxon>
        <taxon>Pleuronectoidei</taxon>
        <taxon>Soleidae</taxon>
        <taxon>Solea</taxon>
    </lineage>
</organism>
<sequence length="52" mass="5708">MMMMKEVEWALIRAALIRCDVTVRREAGARITAVIPIKSGARQPEPSRAGLG</sequence>
<dbReference type="EMBL" id="JAGKHQ010000014">
    <property type="protein sequence ID" value="KAG7498725.1"/>
    <property type="molecule type" value="Genomic_DNA"/>
</dbReference>
<dbReference type="AlphaFoldDB" id="A0AAV6R0L3"/>
<protein>
    <submittedName>
        <fullName evidence="1">Uncharacterized protein</fullName>
    </submittedName>
</protein>
<gene>
    <name evidence="1" type="ORF">JOB18_018668</name>
</gene>
<proteinExistence type="predicted"/>